<feature type="transmembrane region" description="Helical" evidence="1">
    <location>
        <begin position="6"/>
        <end position="36"/>
    </location>
</feature>
<reference evidence="2 3" key="1">
    <citation type="journal article" date="2021" name="Sci. Rep.">
        <title>The distribution of antibiotic resistance genes in chicken gut microbiota commensals.</title>
        <authorList>
            <person name="Juricova H."/>
            <person name="Matiasovicova J."/>
            <person name="Kubasova T."/>
            <person name="Cejkova D."/>
            <person name="Rychlik I."/>
        </authorList>
    </citation>
    <scope>NUCLEOTIDE SEQUENCE [LARGE SCALE GENOMIC DNA]</scope>
    <source>
        <strain evidence="2 3">An435</strain>
    </source>
</reference>
<keyword evidence="1" id="KW-0812">Transmembrane</keyword>
<evidence type="ECO:0000313" key="2">
    <source>
        <dbReference type="EMBL" id="MBM6821021.1"/>
    </source>
</evidence>
<evidence type="ECO:0000313" key="3">
    <source>
        <dbReference type="Proteomes" id="UP000767334"/>
    </source>
</evidence>
<protein>
    <recommendedName>
        <fullName evidence="4">DUF4834 domain-containing protein</fullName>
    </recommendedName>
</protein>
<proteinExistence type="predicted"/>
<evidence type="ECO:0008006" key="4">
    <source>
        <dbReference type="Google" id="ProtNLM"/>
    </source>
</evidence>
<dbReference type="Proteomes" id="UP000767334">
    <property type="component" value="Unassembled WGS sequence"/>
</dbReference>
<sequence>MLWTIVGIGIFIAIIRFFIYLLPFIIVAGLVAYIIFKGKMAFAKKKYKNEAYNSYNQSQNQNVYEKSSIDDSNGEVIDVDYKEVD</sequence>
<comment type="caution">
    <text evidence="2">The sequence shown here is derived from an EMBL/GenBank/DDBJ whole genome shotgun (WGS) entry which is preliminary data.</text>
</comment>
<accession>A0ABS2FM30</accession>
<organism evidence="2 3">
    <name type="scientific">Clostridium saudiense</name>
    <dbReference type="NCBI Taxonomy" id="1414720"/>
    <lineage>
        <taxon>Bacteria</taxon>
        <taxon>Bacillati</taxon>
        <taxon>Bacillota</taxon>
        <taxon>Clostridia</taxon>
        <taxon>Eubacteriales</taxon>
        <taxon>Clostridiaceae</taxon>
        <taxon>Clostridium</taxon>
    </lineage>
</organism>
<keyword evidence="3" id="KW-1185">Reference proteome</keyword>
<gene>
    <name evidence="2" type="ORF">H6A19_17090</name>
</gene>
<name>A0ABS2FM30_9CLOT</name>
<keyword evidence="1" id="KW-0472">Membrane</keyword>
<dbReference type="EMBL" id="JACJLL010000283">
    <property type="protein sequence ID" value="MBM6821021.1"/>
    <property type="molecule type" value="Genomic_DNA"/>
</dbReference>
<keyword evidence="1" id="KW-1133">Transmembrane helix</keyword>
<evidence type="ECO:0000256" key="1">
    <source>
        <dbReference type="SAM" id="Phobius"/>
    </source>
</evidence>